<dbReference type="PaxDb" id="537011-PREVCOP_06060"/>
<proteinExistence type="predicted"/>
<dbReference type="Pfam" id="PF01497">
    <property type="entry name" value="Peripla_BP_2"/>
    <property type="match status" value="1"/>
</dbReference>
<dbReference type="Gene3D" id="3.40.50.1980">
    <property type="entry name" value="Nitrogenase molybdenum iron protein domain"/>
    <property type="match status" value="2"/>
</dbReference>
<dbReference type="STRING" id="537011.PREVCOP_06060"/>
<dbReference type="EMBL" id="ACBX02000037">
    <property type="protein sequence ID" value="EFB34341.1"/>
    <property type="molecule type" value="Genomic_DNA"/>
</dbReference>
<gene>
    <name evidence="2" type="ORF">PREVCOP_06060</name>
</gene>
<organism evidence="2 3">
    <name type="scientific">Segatella copri DSM 18205</name>
    <dbReference type="NCBI Taxonomy" id="537011"/>
    <lineage>
        <taxon>Bacteria</taxon>
        <taxon>Pseudomonadati</taxon>
        <taxon>Bacteroidota</taxon>
        <taxon>Bacteroidia</taxon>
        <taxon>Bacteroidales</taxon>
        <taxon>Prevotellaceae</taxon>
        <taxon>Segatella</taxon>
    </lineage>
</organism>
<keyword evidence="3" id="KW-1185">Reference proteome</keyword>
<protein>
    <recommendedName>
        <fullName evidence="1">Fe/B12 periplasmic-binding domain-containing protein</fullName>
    </recommendedName>
</protein>
<reference evidence="2" key="1">
    <citation type="submission" date="2009-11" db="EMBL/GenBank/DDBJ databases">
        <authorList>
            <person name="Weinstock G."/>
            <person name="Sodergren E."/>
            <person name="Clifton S."/>
            <person name="Fulton L."/>
            <person name="Fulton B."/>
            <person name="Courtney L."/>
            <person name="Fronick C."/>
            <person name="Harrison M."/>
            <person name="Strong C."/>
            <person name="Farmer C."/>
            <person name="Delahaunty K."/>
            <person name="Markovic C."/>
            <person name="Hall O."/>
            <person name="Minx P."/>
            <person name="Tomlinson C."/>
            <person name="Mitreva M."/>
            <person name="Nelson J."/>
            <person name="Hou S."/>
            <person name="Wollam A."/>
            <person name="Pepin K.H."/>
            <person name="Johnson M."/>
            <person name="Bhonagiri V."/>
            <person name="Nash W.E."/>
            <person name="Warren W."/>
            <person name="Chinwalla A."/>
            <person name="Mardis E.R."/>
            <person name="Wilson R.K."/>
        </authorList>
    </citation>
    <scope>NUCLEOTIDE SEQUENCE [LARGE SCALE GENOMIC DNA]</scope>
    <source>
        <strain evidence="2">DSM 18205</strain>
    </source>
</reference>
<dbReference type="InterPro" id="IPR050902">
    <property type="entry name" value="ABC_Transporter_SBP"/>
</dbReference>
<evidence type="ECO:0000313" key="3">
    <source>
        <dbReference type="Proteomes" id="UP000004477"/>
    </source>
</evidence>
<dbReference type="SUPFAM" id="SSF53807">
    <property type="entry name" value="Helical backbone' metal receptor"/>
    <property type="match status" value="1"/>
</dbReference>
<evidence type="ECO:0000313" key="2">
    <source>
        <dbReference type="EMBL" id="EFB34341.1"/>
    </source>
</evidence>
<dbReference type="PROSITE" id="PS50983">
    <property type="entry name" value="FE_B12_PBP"/>
    <property type="match status" value="1"/>
</dbReference>
<feature type="domain" description="Fe/B12 periplasmic-binding" evidence="1">
    <location>
        <begin position="150"/>
        <end position="453"/>
    </location>
</feature>
<dbReference type="PANTHER" id="PTHR30535:SF34">
    <property type="entry name" value="MOLYBDATE-BINDING PROTEIN MOLA"/>
    <property type="match status" value="1"/>
</dbReference>
<dbReference type="AlphaFoldDB" id="D1PFQ2"/>
<accession>D1PFQ2</accession>
<name>D1PFQ2_9BACT</name>
<dbReference type="Proteomes" id="UP000004477">
    <property type="component" value="Unassembled WGS sequence"/>
</dbReference>
<evidence type="ECO:0000259" key="1">
    <source>
        <dbReference type="PROSITE" id="PS50983"/>
    </source>
</evidence>
<sequence>MRAKVQRIFEKTNGKWRFLRIFAHIFCKIMTKLYILLCGATAALLMAACQGGKTAAADAEAGDTLEMKYAKLLTIVKHGDGEEASDAAEGIDYQYAEAIIANPWKAGTMLHRYILIPKGEEGDKTVAMLARRHSTGARCTTDTVRTPVERSAVFIAPHCQLMYEMGCQQAIRGVCDLDYINIPDVKKRAALSRNTAAGKASAGNAAAGKTSAGNSIVDCGSSMAPDIERIIALTPEAILLSPFENSGGYGKLDKLHVPIIEAADYMESSPLGRAEWMKFYGMLFGNEEGKSNGISGSCEPKADSLFAKIEKEYLKLKAEAAGYPKGLSILTERKTGNVWYVPGGQSTIGILLKDANARYIFEDDEHSGSLAMSPEQILAKGKQVDVWAFKYFGGAPLSQAQLLQEYDGYKALAAFSRGNIYQVDTSTVPYFELTSFHPELLLREFITLAHGERFGKLRFYKK</sequence>
<dbReference type="GO" id="GO:0071281">
    <property type="term" value="P:cellular response to iron ion"/>
    <property type="evidence" value="ECO:0007669"/>
    <property type="project" value="TreeGrafter"/>
</dbReference>
<comment type="caution">
    <text evidence="2">The sequence shown here is derived from an EMBL/GenBank/DDBJ whole genome shotgun (WGS) entry which is preliminary data.</text>
</comment>
<dbReference type="PANTHER" id="PTHR30535">
    <property type="entry name" value="VITAMIN B12-BINDING PROTEIN"/>
    <property type="match status" value="1"/>
</dbReference>
<dbReference type="HOGENOM" id="CLU_025776_1_0_10"/>
<dbReference type="InterPro" id="IPR002491">
    <property type="entry name" value="ABC_transptr_periplasmic_BD"/>
</dbReference>